<feature type="signal peptide" evidence="1">
    <location>
        <begin position="1"/>
        <end position="17"/>
    </location>
</feature>
<keyword evidence="3" id="KW-1185">Reference proteome</keyword>
<feature type="chain" id="PRO_5039940456" evidence="1">
    <location>
        <begin position="18"/>
        <end position="118"/>
    </location>
</feature>
<evidence type="ECO:0000313" key="3">
    <source>
        <dbReference type="Proteomes" id="UP001107558"/>
    </source>
</evidence>
<organism evidence="2 3">
    <name type="scientific">Polypedilum vanderplanki</name>
    <name type="common">Sleeping chironomid midge</name>
    <dbReference type="NCBI Taxonomy" id="319348"/>
    <lineage>
        <taxon>Eukaryota</taxon>
        <taxon>Metazoa</taxon>
        <taxon>Ecdysozoa</taxon>
        <taxon>Arthropoda</taxon>
        <taxon>Hexapoda</taxon>
        <taxon>Insecta</taxon>
        <taxon>Pterygota</taxon>
        <taxon>Neoptera</taxon>
        <taxon>Endopterygota</taxon>
        <taxon>Diptera</taxon>
        <taxon>Nematocera</taxon>
        <taxon>Chironomoidea</taxon>
        <taxon>Chironomidae</taxon>
        <taxon>Chironominae</taxon>
        <taxon>Polypedilum</taxon>
        <taxon>Polypedilum</taxon>
    </lineage>
</organism>
<accession>A0A9J6C3B1</accession>
<evidence type="ECO:0000256" key="1">
    <source>
        <dbReference type="SAM" id="SignalP"/>
    </source>
</evidence>
<comment type="caution">
    <text evidence="2">The sequence shown here is derived from an EMBL/GenBank/DDBJ whole genome shotgun (WGS) entry which is preliminary data.</text>
</comment>
<keyword evidence="1" id="KW-0732">Signal</keyword>
<dbReference type="Proteomes" id="UP001107558">
    <property type="component" value="Chromosome 2"/>
</dbReference>
<dbReference type="AlphaFoldDB" id="A0A9J6C3B1"/>
<gene>
    <name evidence="2" type="ORF">PVAND_006334</name>
</gene>
<dbReference type="EMBL" id="JADBJN010000002">
    <property type="protein sequence ID" value="KAG5676503.1"/>
    <property type="molecule type" value="Genomic_DNA"/>
</dbReference>
<evidence type="ECO:0000313" key="2">
    <source>
        <dbReference type="EMBL" id="KAG5676503.1"/>
    </source>
</evidence>
<protein>
    <submittedName>
        <fullName evidence="2">Uncharacterized protein</fullName>
    </submittedName>
</protein>
<proteinExistence type="predicted"/>
<name>A0A9J6C3B1_POLVA</name>
<reference evidence="2" key="1">
    <citation type="submission" date="2021-03" db="EMBL/GenBank/DDBJ databases">
        <title>Chromosome level genome of the anhydrobiotic midge Polypedilum vanderplanki.</title>
        <authorList>
            <person name="Yoshida Y."/>
            <person name="Kikawada T."/>
            <person name="Gusev O."/>
        </authorList>
    </citation>
    <scope>NUCLEOTIDE SEQUENCE</scope>
    <source>
        <strain evidence="2">NIAS01</strain>
        <tissue evidence="2">Whole body or cell culture</tissue>
    </source>
</reference>
<sequence>MKFIILVLTFAVVIASAHRGGSGGRGGFGGFSGGRSNQRFGGGGRVPFPVNPCSGNFQFVNGTCICPPFASTVTVPLRTGGSTQQCECTTACTAGQIPVFGLNCTCQAIPSRGWGRWF</sequence>